<name>U9UNF6_RHIID</name>
<proteinExistence type="predicted"/>
<dbReference type="VEuPathDB" id="FungiDB:RhiirFUN_026234"/>
<protein>
    <submittedName>
        <fullName evidence="2">Uncharacterized protein</fullName>
    </submittedName>
</protein>
<sequence>MKYNLIIVIIFSLTIGLVMTPIEASNTIWVHNKMAPATRGEVYVMVNGQQAGFGGSWSRKGFNVYVSDITSEFNLTFSVEDSSEQDKYRGPFKNNKDYEWKFSGSLDIWHIEQLAYIVIPYHFLYGRNCQNWLIQF</sequence>
<evidence type="ECO:0000313" key="2">
    <source>
        <dbReference type="EMBL" id="ESA17121.1"/>
    </source>
</evidence>
<feature type="chain" id="PRO_5004691426" evidence="1">
    <location>
        <begin position="25"/>
        <end position="136"/>
    </location>
</feature>
<dbReference type="AlphaFoldDB" id="U9UNF6"/>
<organism evidence="2">
    <name type="scientific">Rhizophagus irregularis (strain DAOM 181602 / DAOM 197198 / MUCL 43194)</name>
    <name type="common">Arbuscular mycorrhizal fungus</name>
    <name type="synonym">Glomus intraradices</name>
    <dbReference type="NCBI Taxonomy" id="747089"/>
    <lineage>
        <taxon>Eukaryota</taxon>
        <taxon>Fungi</taxon>
        <taxon>Fungi incertae sedis</taxon>
        <taxon>Mucoromycota</taxon>
        <taxon>Glomeromycotina</taxon>
        <taxon>Glomeromycetes</taxon>
        <taxon>Glomerales</taxon>
        <taxon>Glomeraceae</taxon>
        <taxon>Rhizophagus</taxon>
    </lineage>
</organism>
<feature type="signal peptide" evidence="1">
    <location>
        <begin position="1"/>
        <end position="24"/>
    </location>
</feature>
<reference evidence="2" key="1">
    <citation type="submission" date="2013-07" db="EMBL/GenBank/DDBJ databases">
        <title>The genome of an arbuscular mycorrhizal fungus provides insights into the evolution of the oldest plant symbiosis.</title>
        <authorList>
            <consortium name="DOE Joint Genome Institute"/>
            <person name="Tisserant E."/>
            <person name="Malbreil M."/>
            <person name="Kuo A."/>
            <person name="Kohler A."/>
            <person name="Symeonidi A."/>
            <person name="Balestrini R."/>
            <person name="Charron P."/>
            <person name="Duensing N."/>
            <person name="Frei-dit-Frey N."/>
            <person name="Gianinazzi-Pearson V."/>
            <person name="Gilbert B."/>
            <person name="Handa Y."/>
            <person name="Hijri M."/>
            <person name="Kaul R."/>
            <person name="Kawaguchi M."/>
            <person name="Krajinski F."/>
            <person name="Lammers P."/>
            <person name="Lapierre D."/>
            <person name="Masclaux F.G."/>
            <person name="Murat C."/>
            <person name="Morin E."/>
            <person name="Ndikumana S."/>
            <person name="Pagni M."/>
            <person name="Petitpierre D."/>
            <person name="Requena N."/>
            <person name="Rosikiewicz P."/>
            <person name="Riley R."/>
            <person name="Saito K."/>
            <person name="San Clemente H."/>
            <person name="Shapiro H."/>
            <person name="van Tuinen D."/>
            <person name="Becard G."/>
            <person name="Bonfante P."/>
            <person name="Paszkowski U."/>
            <person name="Shachar-Hill Y."/>
            <person name="Young J.P."/>
            <person name="Sanders I.R."/>
            <person name="Henrissat B."/>
            <person name="Rensing S.A."/>
            <person name="Grigoriev I.V."/>
            <person name="Corradi N."/>
            <person name="Roux C."/>
            <person name="Martin F."/>
        </authorList>
    </citation>
    <scope>NUCLEOTIDE SEQUENCE</scope>
    <source>
        <strain evidence="2">DAOM 197198</strain>
    </source>
</reference>
<accession>U9UNF6</accession>
<gene>
    <name evidence="2" type="ORF">GLOINDRAFT_94092</name>
</gene>
<keyword evidence="1" id="KW-0732">Signal</keyword>
<dbReference type="HOGENOM" id="CLU_1876514_0_0_1"/>
<dbReference type="EMBL" id="KI280455">
    <property type="protein sequence ID" value="ESA17121.1"/>
    <property type="molecule type" value="Genomic_DNA"/>
</dbReference>
<evidence type="ECO:0000256" key="1">
    <source>
        <dbReference type="SAM" id="SignalP"/>
    </source>
</evidence>